<keyword evidence="3 9" id="KW-0813">Transport</keyword>
<dbReference type="PANTHER" id="PTHR45939">
    <property type="entry name" value="PEROXISOMAL MEMBRANE PROTEIN PMP34-RELATED"/>
    <property type="match status" value="1"/>
</dbReference>
<dbReference type="InterPro" id="IPR018108">
    <property type="entry name" value="MCP_transmembrane"/>
</dbReference>
<gene>
    <name evidence="12" type="ORF">J3R30DRAFT_1091858</name>
</gene>
<sequence>MTSTLPPLIQAISGAIGSASANTLTYPLDLVTTRVQLASPVADLRADTDMQADKEKQKEQKQKQGNFLDSSGTRLKPHNKYTQLKAVKILRSIIRADGVKALYDGLLTDTASTLVSNFLYFYIYSFFRKLLIRRLNGSKPNTFPSKTSSKTIPSIKLAVWQDLALGFLSGVASRAISMPLSVITLLLQTGQHDSEESNDTPREGNGDAVVQAVKRIYREQGLSGFWRGFSTTILLSLNPSMTLAFFQFFRRLLTMIRRPPHSNKSTVLDPTPTEAFFGGAVSNAISVALLYPLILSKTRLQASHRRSASSLESSYFPDTTTSAPTLKAIMLDAYIGRYPHDELQESDTKRVSGIKGLYQGIEMQIMKGFLNQGVTFLVKGRIEQLIIRAYMRHKLGASNLPNLPLPLLLPISMPLDSNNPHRSLETWNIVEHVGRRYL</sequence>
<keyword evidence="4 8" id="KW-0812">Transmembrane</keyword>
<keyword evidence="13" id="KW-1185">Reference proteome</keyword>
<evidence type="ECO:0000256" key="2">
    <source>
        <dbReference type="ARBA" id="ARBA00006375"/>
    </source>
</evidence>
<evidence type="ECO:0000256" key="4">
    <source>
        <dbReference type="ARBA" id="ARBA00022692"/>
    </source>
</evidence>
<dbReference type="OrthoDB" id="18574at2759"/>
<comment type="similarity">
    <text evidence="2 9">Belongs to the mitochondrial carrier (TC 2.A.29) family.</text>
</comment>
<evidence type="ECO:0000256" key="10">
    <source>
        <dbReference type="SAM" id="MobiDB-lite"/>
    </source>
</evidence>
<keyword evidence="6 11" id="KW-1133">Transmembrane helix</keyword>
<protein>
    <submittedName>
        <fullName evidence="12">Mitochondrial carrier</fullName>
    </submittedName>
</protein>
<evidence type="ECO:0000313" key="13">
    <source>
        <dbReference type="Proteomes" id="UP001150266"/>
    </source>
</evidence>
<dbReference type="Pfam" id="PF00153">
    <property type="entry name" value="Mito_carr"/>
    <property type="match status" value="3"/>
</dbReference>
<evidence type="ECO:0000256" key="11">
    <source>
        <dbReference type="SAM" id="Phobius"/>
    </source>
</evidence>
<dbReference type="InterPro" id="IPR052217">
    <property type="entry name" value="Mito/Peroxisomal_Carrier"/>
</dbReference>
<feature type="region of interest" description="Disordered" evidence="10">
    <location>
        <begin position="50"/>
        <end position="76"/>
    </location>
</feature>
<feature type="repeat" description="Solcar" evidence="8">
    <location>
        <begin position="5"/>
        <end position="130"/>
    </location>
</feature>
<keyword evidence="5" id="KW-0677">Repeat</keyword>
<dbReference type="AlphaFoldDB" id="A0A9W9DI30"/>
<evidence type="ECO:0000256" key="3">
    <source>
        <dbReference type="ARBA" id="ARBA00022448"/>
    </source>
</evidence>
<evidence type="ECO:0000256" key="7">
    <source>
        <dbReference type="ARBA" id="ARBA00023136"/>
    </source>
</evidence>
<keyword evidence="7 8" id="KW-0472">Membrane</keyword>
<feature type="transmembrane region" description="Helical" evidence="11">
    <location>
        <begin position="224"/>
        <end position="249"/>
    </location>
</feature>
<name>A0A9W9DI30_9AGAR</name>
<accession>A0A9W9DI30</accession>
<dbReference type="SUPFAM" id="SSF103506">
    <property type="entry name" value="Mitochondrial carrier"/>
    <property type="match status" value="1"/>
</dbReference>
<dbReference type="PANTHER" id="PTHR45939:SF2">
    <property type="entry name" value="CARRIER PROTEIN, PUTATIVE (AFU_ORTHOLOGUE AFUA_2G13870)-RELATED"/>
    <property type="match status" value="1"/>
</dbReference>
<feature type="repeat" description="Solcar" evidence="8">
    <location>
        <begin position="270"/>
        <end position="385"/>
    </location>
</feature>
<feature type="repeat" description="Solcar" evidence="8">
    <location>
        <begin position="157"/>
        <end position="252"/>
    </location>
</feature>
<feature type="transmembrane region" description="Helical" evidence="11">
    <location>
        <begin position="110"/>
        <end position="127"/>
    </location>
</feature>
<dbReference type="GO" id="GO:0016020">
    <property type="term" value="C:membrane"/>
    <property type="evidence" value="ECO:0007669"/>
    <property type="project" value="UniProtKB-SubCell"/>
</dbReference>
<feature type="compositionally biased region" description="Basic and acidic residues" evidence="10">
    <location>
        <begin position="50"/>
        <end position="62"/>
    </location>
</feature>
<dbReference type="InterPro" id="IPR023395">
    <property type="entry name" value="MCP_dom_sf"/>
</dbReference>
<comment type="subcellular location">
    <subcellularLocation>
        <location evidence="1">Membrane</location>
        <topology evidence="1">Multi-pass membrane protein</topology>
    </subcellularLocation>
</comment>
<organism evidence="12 13">
    <name type="scientific">Lentinula aciculospora</name>
    <dbReference type="NCBI Taxonomy" id="153920"/>
    <lineage>
        <taxon>Eukaryota</taxon>
        <taxon>Fungi</taxon>
        <taxon>Dikarya</taxon>
        <taxon>Basidiomycota</taxon>
        <taxon>Agaricomycotina</taxon>
        <taxon>Agaricomycetes</taxon>
        <taxon>Agaricomycetidae</taxon>
        <taxon>Agaricales</taxon>
        <taxon>Marasmiineae</taxon>
        <taxon>Omphalotaceae</taxon>
        <taxon>Lentinula</taxon>
    </lineage>
</organism>
<evidence type="ECO:0000256" key="9">
    <source>
        <dbReference type="RuleBase" id="RU000488"/>
    </source>
</evidence>
<proteinExistence type="inferred from homology"/>
<dbReference type="GO" id="GO:0015217">
    <property type="term" value="F:ADP transmembrane transporter activity"/>
    <property type="evidence" value="ECO:0007669"/>
    <property type="project" value="TreeGrafter"/>
</dbReference>
<evidence type="ECO:0000256" key="1">
    <source>
        <dbReference type="ARBA" id="ARBA00004141"/>
    </source>
</evidence>
<dbReference type="PROSITE" id="PS50920">
    <property type="entry name" value="SOLCAR"/>
    <property type="match status" value="3"/>
</dbReference>
<dbReference type="Proteomes" id="UP001150266">
    <property type="component" value="Unassembled WGS sequence"/>
</dbReference>
<feature type="transmembrane region" description="Helical" evidence="11">
    <location>
        <begin position="275"/>
        <end position="295"/>
    </location>
</feature>
<evidence type="ECO:0000313" key="12">
    <source>
        <dbReference type="EMBL" id="KAJ4471543.1"/>
    </source>
</evidence>
<comment type="caution">
    <text evidence="12">The sequence shown here is derived from an EMBL/GenBank/DDBJ whole genome shotgun (WGS) entry which is preliminary data.</text>
</comment>
<dbReference type="EMBL" id="JAOTPV010000022">
    <property type="protein sequence ID" value="KAJ4471543.1"/>
    <property type="molecule type" value="Genomic_DNA"/>
</dbReference>
<evidence type="ECO:0000256" key="6">
    <source>
        <dbReference type="ARBA" id="ARBA00022989"/>
    </source>
</evidence>
<evidence type="ECO:0000256" key="5">
    <source>
        <dbReference type="ARBA" id="ARBA00022737"/>
    </source>
</evidence>
<dbReference type="Gene3D" id="1.50.40.10">
    <property type="entry name" value="Mitochondrial carrier domain"/>
    <property type="match status" value="2"/>
</dbReference>
<evidence type="ECO:0000256" key="8">
    <source>
        <dbReference type="PROSITE-ProRule" id="PRU00282"/>
    </source>
</evidence>
<reference evidence="12" key="1">
    <citation type="submission" date="2022-08" db="EMBL/GenBank/DDBJ databases">
        <title>A Global Phylogenomic Analysis of the Shiitake Genus Lentinula.</title>
        <authorList>
            <consortium name="DOE Joint Genome Institute"/>
            <person name="Sierra-Patev S."/>
            <person name="Min B."/>
            <person name="Naranjo-Ortiz M."/>
            <person name="Looney B."/>
            <person name="Konkel Z."/>
            <person name="Slot J.C."/>
            <person name="Sakamoto Y."/>
            <person name="Steenwyk J.L."/>
            <person name="Rokas A."/>
            <person name="Carro J."/>
            <person name="Camarero S."/>
            <person name="Ferreira P."/>
            <person name="Molpeceres G."/>
            <person name="Ruiz-Duenas F.J."/>
            <person name="Serrano A."/>
            <person name="Henrissat B."/>
            <person name="Drula E."/>
            <person name="Hughes K.W."/>
            <person name="Mata J.L."/>
            <person name="Ishikawa N.K."/>
            <person name="Vargas-Isla R."/>
            <person name="Ushijima S."/>
            <person name="Smith C.A."/>
            <person name="Ahrendt S."/>
            <person name="Andreopoulos W."/>
            <person name="He G."/>
            <person name="Labutti K."/>
            <person name="Lipzen A."/>
            <person name="Ng V."/>
            <person name="Riley R."/>
            <person name="Sandor L."/>
            <person name="Barry K."/>
            <person name="Martinez A.T."/>
            <person name="Xiao Y."/>
            <person name="Gibbons J.G."/>
            <person name="Terashima K."/>
            <person name="Grigoriev I.V."/>
            <person name="Hibbett D.S."/>
        </authorList>
    </citation>
    <scope>NUCLEOTIDE SEQUENCE</scope>
    <source>
        <strain evidence="12">JLM2183</strain>
    </source>
</reference>